<evidence type="ECO:0000313" key="2">
    <source>
        <dbReference type="EMBL" id="KGN99112.1"/>
    </source>
</evidence>
<sequence>MQLNFFSPRHRSKSLALLCLLIGICILCSSAPLYGQGSNVWEGIPLSSEQWQGTVEKFQIGDGGLYLADPSPRPRHNEAWLIAPYSSSLPHQLQGEVSFSFTPSSYNHFYLLLYPYTYPKGTSERNEQNFVALSIGRDKVVQLITLQKRHTKGEEMLLTPLSTLLNDHILYRFDNSSNHLSWRISWNSQGRCTLWLNTHNSLQKEWRHIGSIDIEPTLCPITQQPTWGLYIRYTKKQAKGWQLLRWKTTNSTPPNEEPTPNEGESPFDDISYTPQQLTLHCKKSLDISHLEARLEPYKGTLHPEAKDDLLYLHLSEALSEGRYRLTLRNLYTPQGNLLPEEEFIFSLEEERPTPLPSEEPKPETHPLLSEVMYYPLLGGSEYIELFNPTGEMLDLKHFGIALRTEGRLGKIYPIQGSNAQIPAGQYKAITAWKRGLEEQFHTPTDSIVEVRRLPNLPNRYGQIALVRLADTLCVEEMLYTTPEKERKEQYQGMAWARISFSKSALNSDNWRRVRGDEQYGSPGRCNTPPEVTPNLDEKESNTPRTPHSIAQMLLRHEREKGFKAQAFWYAPSGEQIAYYPQEQLLRWCREVLQGKAPLPPHTPHSLLILAVEMRTEAMRRWRKMHLFFR</sequence>
<feature type="region of interest" description="Disordered" evidence="1">
    <location>
        <begin position="248"/>
        <end position="267"/>
    </location>
</feature>
<feature type="region of interest" description="Disordered" evidence="1">
    <location>
        <begin position="515"/>
        <end position="544"/>
    </location>
</feature>
<dbReference type="STRING" id="266762.HQ36_01225"/>
<keyword evidence="3" id="KW-1185">Reference proteome</keyword>
<protein>
    <recommendedName>
        <fullName evidence="4">LTD domain-containing protein</fullName>
    </recommendedName>
</protein>
<evidence type="ECO:0000313" key="3">
    <source>
        <dbReference type="Proteomes" id="UP000030134"/>
    </source>
</evidence>
<dbReference type="AlphaFoldDB" id="A0A0A2G9J7"/>
<dbReference type="OrthoDB" id="9758406at2"/>
<feature type="compositionally biased region" description="Low complexity" evidence="1">
    <location>
        <begin position="248"/>
        <end position="264"/>
    </location>
</feature>
<evidence type="ECO:0000256" key="1">
    <source>
        <dbReference type="SAM" id="MobiDB-lite"/>
    </source>
</evidence>
<dbReference type="RefSeq" id="WP_036882765.1">
    <property type="nucleotide sequence ID" value="NZ_JQZW01000002.1"/>
</dbReference>
<evidence type="ECO:0008006" key="4">
    <source>
        <dbReference type="Google" id="ProtNLM"/>
    </source>
</evidence>
<reference evidence="2 3" key="1">
    <citation type="submission" date="2014-08" db="EMBL/GenBank/DDBJ databases">
        <title>Porphyromonas gingivicanis strain:COT-022_OH1391 Genome sequencing.</title>
        <authorList>
            <person name="Wallis C."/>
            <person name="Deusch O."/>
            <person name="O'Flynn C."/>
            <person name="Davis I."/>
            <person name="Jospin G."/>
            <person name="Darling A.E."/>
            <person name="Coil D.A."/>
            <person name="Alexiev A."/>
            <person name="Horsfall A."/>
            <person name="Kirkwood N."/>
            <person name="Harris S."/>
            <person name="Eisen J.A."/>
        </authorList>
    </citation>
    <scope>NUCLEOTIDE SEQUENCE [LARGE SCALE GENOMIC DNA]</scope>
    <source>
        <strain evidence="3">COT-022 OH1391</strain>
    </source>
</reference>
<proteinExistence type="predicted"/>
<gene>
    <name evidence="2" type="ORF">HQ36_01225</name>
</gene>
<dbReference type="EMBL" id="JQZW01000002">
    <property type="protein sequence ID" value="KGN99112.1"/>
    <property type="molecule type" value="Genomic_DNA"/>
</dbReference>
<dbReference type="Proteomes" id="UP000030134">
    <property type="component" value="Unassembled WGS sequence"/>
</dbReference>
<organism evidence="2 3">
    <name type="scientific">Porphyromonas gingivicanis</name>
    <dbReference type="NCBI Taxonomy" id="266762"/>
    <lineage>
        <taxon>Bacteria</taxon>
        <taxon>Pseudomonadati</taxon>
        <taxon>Bacteroidota</taxon>
        <taxon>Bacteroidia</taxon>
        <taxon>Bacteroidales</taxon>
        <taxon>Porphyromonadaceae</taxon>
        <taxon>Porphyromonas</taxon>
    </lineage>
</organism>
<name>A0A0A2G9J7_9PORP</name>
<comment type="caution">
    <text evidence="2">The sequence shown here is derived from an EMBL/GenBank/DDBJ whole genome shotgun (WGS) entry which is preliminary data.</text>
</comment>
<accession>A0A0A2G9J7</accession>